<evidence type="ECO:0000313" key="6">
    <source>
        <dbReference type="EMBL" id="CAL6055566.1"/>
    </source>
</evidence>
<comment type="caution">
    <text evidence="1">The sequence shown here is derived from an EMBL/GenBank/DDBJ whole genome shotgun (WGS) entry which is preliminary data.</text>
</comment>
<dbReference type="EMBL" id="CATOUU010000020">
    <property type="protein sequence ID" value="CAI9913184.1"/>
    <property type="molecule type" value="Genomic_DNA"/>
</dbReference>
<sequence length="138" mass="16094">MSDKNLFALKKAIEQNMVLLQQIMGIFQQIDEHIQLIQPINDLKKAKQWSQLEMTQLYHGILLFGWDAFEYLATFVSRDVSAIKSKIKKIKDDIQCILIFVNYNFKDKPQKSAEFAKQLSTLNIPLSLVQFLVKDFII</sequence>
<dbReference type="AlphaFoldDB" id="A0AA86N604"/>
<dbReference type="EMBL" id="CATOUU010000396">
    <property type="protein sequence ID" value="CAI9928432.1"/>
    <property type="molecule type" value="Genomic_DNA"/>
</dbReference>
<evidence type="ECO:0000313" key="2">
    <source>
        <dbReference type="EMBL" id="CAI9928432.1"/>
    </source>
</evidence>
<dbReference type="EMBL" id="CAXDID020000178">
    <property type="protein sequence ID" value="CAL6049309.1"/>
    <property type="molecule type" value="Genomic_DNA"/>
</dbReference>
<evidence type="ECO:0000313" key="1">
    <source>
        <dbReference type="EMBL" id="CAI9913184.1"/>
    </source>
</evidence>
<evidence type="ECO:0000313" key="9">
    <source>
        <dbReference type="Proteomes" id="UP001642409"/>
    </source>
</evidence>
<dbReference type="EMBL" id="CATOUU010000848">
    <property type="protein sequence ID" value="CAI9954426.1"/>
    <property type="molecule type" value="Genomic_DNA"/>
</dbReference>
<evidence type="ECO:0000313" key="8">
    <source>
        <dbReference type="EMBL" id="CAL6106675.1"/>
    </source>
</evidence>
<keyword evidence="9" id="KW-1185">Reference proteome</keyword>
<reference evidence="5 9" key="2">
    <citation type="submission" date="2024-07" db="EMBL/GenBank/DDBJ databases">
        <authorList>
            <person name="Akdeniz Z."/>
        </authorList>
    </citation>
    <scope>NUCLEOTIDE SEQUENCE [LARGE SCALE GENOMIC DNA]</scope>
</reference>
<evidence type="ECO:0000313" key="7">
    <source>
        <dbReference type="EMBL" id="CAL6101193.1"/>
    </source>
</evidence>
<evidence type="ECO:0000313" key="4">
    <source>
        <dbReference type="EMBL" id="CAI9954877.1"/>
    </source>
</evidence>
<name>A0AA86N604_9EUKA</name>
<protein>
    <submittedName>
        <fullName evidence="5">Hypothetical_protein</fullName>
    </submittedName>
</protein>
<reference evidence="1" key="1">
    <citation type="submission" date="2023-06" db="EMBL/GenBank/DDBJ databases">
        <authorList>
            <person name="Kurt Z."/>
        </authorList>
    </citation>
    <scope>NUCLEOTIDE SEQUENCE</scope>
</reference>
<dbReference type="EMBL" id="CAXDID020000614">
    <property type="protein sequence ID" value="CAL6106675.1"/>
    <property type="molecule type" value="Genomic_DNA"/>
</dbReference>
<gene>
    <name evidence="2" type="ORF">HINF_LOCUS16077</name>
    <name evidence="3" type="ORF">HINF_LOCUS42071</name>
    <name evidence="4" type="ORF">HINF_LOCUS42522</name>
    <name evidence="5" type="ORF">HINF_LOCUS43163</name>
    <name evidence="6" type="ORF">HINF_LOCUS46608</name>
    <name evidence="7" type="ORF">HINF_LOCUS71007</name>
    <name evidence="8" type="ORF">HINF_LOCUS73865</name>
    <name evidence="1" type="ORF">HINF_LOCUS829</name>
</gene>
<evidence type="ECO:0000313" key="5">
    <source>
        <dbReference type="EMBL" id="CAL6049309.1"/>
    </source>
</evidence>
<evidence type="ECO:0000313" key="3">
    <source>
        <dbReference type="EMBL" id="CAI9954426.1"/>
    </source>
</evidence>
<dbReference type="Proteomes" id="UP001642409">
    <property type="component" value="Unassembled WGS sequence"/>
</dbReference>
<organism evidence="1">
    <name type="scientific">Hexamita inflata</name>
    <dbReference type="NCBI Taxonomy" id="28002"/>
    <lineage>
        <taxon>Eukaryota</taxon>
        <taxon>Metamonada</taxon>
        <taxon>Diplomonadida</taxon>
        <taxon>Hexamitidae</taxon>
        <taxon>Hexamitinae</taxon>
        <taxon>Hexamita</taxon>
    </lineage>
</organism>
<dbReference type="EMBL" id="CAXDID020000540">
    <property type="protein sequence ID" value="CAL6101193.1"/>
    <property type="molecule type" value="Genomic_DNA"/>
</dbReference>
<dbReference type="EMBL" id="CATOUU010000851">
    <property type="protein sequence ID" value="CAI9954877.1"/>
    <property type="molecule type" value="Genomic_DNA"/>
</dbReference>
<dbReference type="EMBL" id="CAXDID020000206">
    <property type="protein sequence ID" value="CAL6055566.1"/>
    <property type="molecule type" value="Genomic_DNA"/>
</dbReference>
<proteinExistence type="predicted"/>
<accession>A0AA86N604</accession>